<keyword evidence="3" id="KW-0597">Phosphoprotein</keyword>
<feature type="domain" description="PAS" evidence="8">
    <location>
        <begin position="439"/>
        <end position="486"/>
    </location>
</feature>
<dbReference type="InterPro" id="IPR004358">
    <property type="entry name" value="Sig_transdc_His_kin-like_C"/>
</dbReference>
<dbReference type="SMART" id="SM00387">
    <property type="entry name" value="HATPase_c"/>
    <property type="match status" value="1"/>
</dbReference>
<evidence type="ECO:0000313" key="11">
    <source>
        <dbReference type="Proteomes" id="UP000184048"/>
    </source>
</evidence>
<evidence type="ECO:0000259" key="8">
    <source>
        <dbReference type="PROSITE" id="PS50112"/>
    </source>
</evidence>
<feature type="domain" description="PAC" evidence="9">
    <location>
        <begin position="354"/>
        <end position="406"/>
    </location>
</feature>
<feature type="domain" description="PAC" evidence="9">
    <location>
        <begin position="514"/>
        <end position="566"/>
    </location>
</feature>
<dbReference type="Pfam" id="PF00989">
    <property type="entry name" value="PAS"/>
    <property type="match status" value="1"/>
</dbReference>
<feature type="domain" description="PAC" evidence="9">
    <location>
        <begin position="225"/>
        <end position="276"/>
    </location>
</feature>
<dbReference type="GO" id="GO:0006355">
    <property type="term" value="P:regulation of DNA-templated transcription"/>
    <property type="evidence" value="ECO:0007669"/>
    <property type="project" value="InterPro"/>
</dbReference>
<sequence>MKQDQRLGKSYIVPISENHSPGSPSDLKLLEHLPIAVYYTDLSGAILYFNKKAAELWGRSPFYGEPAKDLWDGYIIYDVNGTVLNHDKIPFITTFDKSVREETELCIKSQNGSEKNIIVSQYQLTDAANSEKRFLFYINDITAQKQVQKQLEHRKLELRDYIDNAAIGLHWVDANGIIVWANKAEMDMLGYTAAEYIGHHISEFHADPDKIKDILSRLNCDETLKGYESTLRCKDGSIKTVHISSNVYRENGKFIHTRCFTIDITEQKKAFEGLKASEYRYRQLLESLQIAVYTTDAEGRIIFYNKAATELWGQVPIPGEDKWCGPYRIFKEGKEVLAEQCPMAIALKEGRSGGREEIEILTRNGIKRHLAVYPVPLLDEQNKVIGAINIQVDITDRKQSEDALKESEHQLRQITLLLEKKVEERTSELFKKNEELKKSEERYHKMIEEVEDYAIVLLDKNGIIQNWNKGAEKIKGYSEQDIIGSNFSIFYRDVDREAKLPDRLLQRARDYGKAVHEGWRRRKDGSLFWGSIVITALHDAENNIIGFSKVTRDLTERKIAEDKLRDYATQLEFQNKELEQFAYAASHDMKEPLRKISFYNNYVVDNANNQLDERSKEYLNRSLLSVKRMTLLIDDLLAYSRANSQDDTFENTDLTEIVEEIILTQKDLIEQNEVSIHLEVLPVAKVIPFQFKQLIDNLINNSIKYKSPHRKCVINIFSEQVKGDTIDAKEAEPTILYHKITVQDNGLGFEPEYADKIFEIFQRLNNNSSYKGTGIGLAICKRIVQNHHGIIKAYGKENEGARFDIYLPGQLQ</sequence>
<keyword evidence="5" id="KW-0418">Kinase</keyword>
<dbReference type="PANTHER" id="PTHR43304:SF1">
    <property type="entry name" value="PAC DOMAIN-CONTAINING PROTEIN"/>
    <property type="match status" value="1"/>
</dbReference>
<evidence type="ECO:0000259" key="7">
    <source>
        <dbReference type="PROSITE" id="PS50109"/>
    </source>
</evidence>
<dbReference type="Pfam" id="PF13426">
    <property type="entry name" value="PAS_9"/>
    <property type="match status" value="1"/>
</dbReference>
<feature type="domain" description="PAS" evidence="8">
    <location>
        <begin position="154"/>
        <end position="198"/>
    </location>
</feature>
<accession>A0A1M5E7H0</accession>
<dbReference type="STRING" id="1121884.SAMN02745131_03454"/>
<feature type="domain" description="PAS" evidence="8">
    <location>
        <begin position="28"/>
        <end position="61"/>
    </location>
</feature>
<keyword evidence="11" id="KW-1185">Reference proteome</keyword>
<evidence type="ECO:0000256" key="2">
    <source>
        <dbReference type="ARBA" id="ARBA00012438"/>
    </source>
</evidence>
<keyword evidence="6" id="KW-0175">Coiled coil</keyword>
<feature type="domain" description="PAS" evidence="8">
    <location>
        <begin position="277"/>
        <end position="313"/>
    </location>
</feature>
<evidence type="ECO:0000313" key="10">
    <source>
        <dbReference type="EMBL" id="SHF75177.1"/>
    </source>
</evidence>
<dbReference type="InterPro" id="IPR003661">
    <property type="entry name" value="HisK_dim/P_dom"/>
</dbReference>
<dbReference type="SUPFAM" id="SSF55785">
    <property type="entry name" value="PYP-like sensor domain (PAS domain)"/>
    <property type="match status" value="4"/>
</dbReference>
<dbReference type="OrthoDB" id="9766459at2"/>
<dbReference type="InterPro" id="IPR052162">
    <property type="entry name" value="Sensor_kinase/Photoreceptor"/>
</dbReference>
<dbReference type="InterPro" id="IPR013767">
    <property type="entry name" value="PAS_fold"/>
</dbReference>
<evidence type="ECO:0000256" key="1">
    <source>
        <dbReference type="ARBA" id="ARBA00000085"/>
    </source>
</evidence>
<dbReference type="EC" id="2.7.13.3" evidence="2"/>
<dbReference type="Proteomes" id="UP000184048">
    <property type="component" value="Unassembled WGS sequence"/>
</dbReference>
<gene>
    <name evidence="10" type="ORF">SAMN02745131_03454</name>
</gene>
<dbReference type="InterPro" id="IPR000700">
    <property type="entry name" value="PAS-assoc_C"/>
</dbReference>
<dbReference type="EMBL" id="FQUU01000017">
    <property type="protein sequence ID" value="SHF75177.1"/>
    <property type="molecule type" value="Genomic_DNA"/>
</dbReference>
<dbReference type="PROSITE" id="PS50112">
    <property type="entry name" value="PAS"/>
    <property type="match status" value="4"/>
</dbReference>
<dbReference type="InterPro" id="IPR001610">
    <property type="entry name" value="PAC"/>
</dbReference>
<dbReference type="NCBIfam" id="TIGR00229">
    <property type="entry name" value="sensory_box"/>
    <property type="match status" value="4"/>
</dbReference>
<dbReference type="Pfam" id="PF02518">
    <property type="entry name" value="HATPase_c"/>
    <property type="match status" value="1"/>
</dbReference>
<name>A0A1M5E7H0_9BACT</name>
<dbReference type="InterPro" id="IPR003594">
    <property type="entry name" value="HATPase_dom"/>
</dbReference>
<dbReference type="InterPro" id="IPR036097">
    <property type="entry name" value="HisK_dim/P_sf"/>
</dbReference>
<dbReference type="AlphaFoldDB" id="A0A1M5E7H0"/>
<feature type="domain" description="Histidine kinase" evidence="7">
    <location>
        <begin position="584"/>
        <end position="811"/>
    </location>
</feature>
<dbReference type="PROSITE" id="PS50109">
    <property type="entry name" value="HIS_KIN"/>
    <property type="match status" value="1"/>
</dbReference>
<proteinExistence type="predicted"/>
<dbReference type="InterPro" id="IPR000014">
    <property type="entry name" value="PAS"/>
</dbReference>
<feature type="domain" description="PAC" evidence="9">
    <location>
        <begin position="101"/>
        <end position="153"/>
    </location>
</feature>
<dbReference type="InterPro" id="IPR005467">
    <property type="entry name" value="His_kinase_dom"/>
</dbReference>
<dbReference type="Pfam" id="PF13188">
    <property type="entry name" value="PAS_8"/>
    <property type="match status" value="1"/>
</dbReference>
<dbReference type="SMART" id="SM00091">
    <property type="entry name" value="PAS"/>
    <property type="match status" value="4"/>
</dbReference>
<organism evidence="10 11">
    <name type="scientific">Flavisolibacter ginsengisoli DSM 18119</name>
    <dbReference type="NCBI Taxonomy" id="1121884"/>
    <lineage>
        <taxon>Bacteria</taxon>
        <taxon>Pseudomonadati</taxon>
        <taxon>Bacteroidota</taxon>
        <taxon>Chitinophagia</taxon>
        <taxon>Chitinophagales</taxon>
        <taxon>Chitinophagaceae</taxon>
        <taxon>Flavisolibacter</taxon>
    </lineage>
</organism>
<dbReference type="SMART" id="SM00388">
    <property type="entry name" value="HisKA"/>
    <property type="match status" value="1"/>
</dbReference>
<dbReference type="InterPro" id="IPR036890">
    <property type="entry name" value="HATPase_C_sf"/>
</dbReference>
<dbReference type="InterPro" id="IPR035965">
    <property type="entry name" value="PAS-like_dom_sf"/>
</dbReference>
<dbReference type="PROSITE" id="PS50113">
    <property type="entry name" value="PAC"/>
    <property type="match status" value="4"/>
</dbReference>
<evidence type="ECO:0000256" key="5">
    <source>
        <dbReference type="ARBA" id="ARBA00022777"/>
    </source>
</evidence>
<evidence type="ECO:0000256" key="4">
    <source>
        <dbReference type="ARBA" id="ARBA00022679"/>
    </source>
</evidence>
<dbReference type="Pfam" id="PF00512">
    <property type="entry name" value="HisKA"/>
    <property type="match status" value="1"/>
</dbReference>
<dbReference type="CDD" id="cd00130">
    <property type="entry name" value="PAS"/>
    <property type="match status" value="4"/>
</dbReference>
<dbReference type="CDD" id="cd00082">
    <property type="entry name" value="HisKA"/>
    <property type="match status" value="1"/>
</dbReference>
<evidence type="ECO:0000259" key="9">
    <source>
        <dbReference type="PROSITE" id="PS50113"/>
    </source>
</evidence>
<dbReference type="Gene3D" id="3.30.565.10">
    <property type="entry name" value="Histidine kinase-like ATPase, C-terminal domain"/>
    <property type="match status" value="1"/>
</dbReference>
<evidence type="ECO:0000256" key="6">
    <source>
        <dbReference type="SAM" id="Coils"/>
    </source>
</evidence>
<dbReference type="InterPro" id="IPR013656">
    <property type="entry name" value="PAS_4"/>
</dbReference>
<dbReference type="PANTHER" id="PTHR43304">
    <property type="entry name" value="PHYTOCHROME-LIKE PROTEIN CPH1"/>
    <property type="match status" value="1"/>
</dbReference>
<dbReference type="Gene3D" id="3.30.450.20">
    <property type="entry name" value="PAS domain"/>
    <property type="match status" value="4"/>
</dbReference>
<evidence type="ECO:0000256" key="3">
    <source>
        <dbReference type="ARBA" id="ARBA00022553"/>
    </source>
</evidence>
<protein>
    <recommendedName>
        <fullName evidence="2">histidine kinase</fullName>
        <ecNumber evidence="2">2.7.13.3</ecNumber>
    </recommendedName>
</protein>
<reference evidence="10 11" key="1">
    <citation type="submission" date="2016-11" db="EMBL/GenBank/DDBJ databases">
        <authorList>
            <person name="Jaros S."/>
            <person name="Januszkiewicz K."/>
            <person name="Wedrychowicz H."/>
        </authorList>
    </citation>
    <scope>NUCLEOTIDE SEQUENCE [LARGE SCALE GENOMIC DNA]</scope>
    <source>
        <strain evidence="10 11">DSM 18119</strain>
    </source>
</reference>
<dbReference type="PRINTS" id="PR00344">
    <property type="entry name" value="BCTRLSENSOR"/>
</dbReference>
<dbReference type="SUPFAM" id="SSF55874">
    <property type="entry name" value="ATPase domain of HSP90 chaperone/DNA topoisomerase II/histidine kinase"/>
    <property type="match status" value="1"/>
</dbReference>
<keyword evidence="4" id="KW-0808">Transferase</keyword>
<dbReference type="SUPFAM" id="SSF47384">
    <property type="entry name" value="Homodimeric domain of signal transducing histidine kinase"/>
    <property type="match status" value="1"/>
</dbReference>
<feature type="coiled-coil region" evidence="6">
    <location>
        <begin position="404"/>
        <end position="449"/>
    </location>
</feature>
<dbReference type="SMART" id="SM00086">
    <property type="entry name" value="PAC"/>
    <property type="match status" value="4"/>
</dbReference>
<comment type="catalytic activity">
    <reaction evidence="1">
        <text>ATP + protein L-histidine = ADP + protein N-phospho-L-histidine.</text>
        <dbReference type="EC" id="2.7.13.3"/>
    </reaction>
</comment>
<dbReference type="Pfam" id="PF08448">
    <property type="entry name" value="PAS_4"/>
    <property type="match status" value="1"/>
</dbReference>
<dbReference type="RefSeq" id="WP_084080206.1">
    <property type="nucleotide sequence ID" value="NZ_FQUU01000017.1"/>
</dbReference>
<dbReference type="Gene3D" id="1.10.287.130">
    <property type="match status" value="1"/>
</dbReference>
<dbReference type="GO" id="GO:0000155">
    <property type="term" value="F:phosphorelay sensor kinase activity"/>
    <property type="evidence" value="ECO:0007669"/>
    <property type="project" value="InterPro"/>
</dbReference>